<dbReference type="Proteomes" id="UP000740754">
    <property type="component" value="Unassembled WGS sequence"/>
</dbReference>
<comment type="subcellular location">
    <subcellularLocation>
        <location evidence="1">Cytoplasm</location>
    </subcellularLocation>
</comment>
<protein>
    <recommendedName>
        <fullName evidence="3">FAD assembly factor SdhE</fullName>
    </recommendedName>
</protein>
<dbReference type="InterPro" id="IPR050531">
    <property type="entry name" value="SdhE_FAD_assembly_factor"/>
</dbReference>
<dbReference type="Gene3D" id="1.10.150.250">
    <property type="entry name" value="Flavinator of succinate dehydrogenase"/>
    <property type="match status" value="1"/>
</dbReference>
<dbReference type="InterPro" id="IPR036714">
    <property type="entry name" value="SDH_sf"/>
</dbReference>
<dbReference type="PANTHER" id="PTHR39585:SF1">
    <property type="entry name" value="FAD ASSEMBLY FACTOR SDHE"/>
    <property type="match status" value="1"/>
</dbReference>
<dbReference type="EMBL" id="JAAXKX010000014">
    <property type="protein sequence ID" value="NKN33712.1"/>
    <property type="molecule type" value="Genomic_DNA"/>
</dbReference>
<name>A0ABX1I818_9GAMM</name>
<dbReference type="PANTHER" id="PTHR39585">
    <property type="entry name" value="FAD ASSEMBLY FACTOR SDHE"/>
    <property type="match status" value="1"/>
</dbReference>
<organism evidence="6 7">
    <name type="scientific">Marichromatium bheemlicum</name>
    <dbReference type="NCBI Taxonomy" id="365339"/>
    <lineage>
        <taxon>Bacteria</taxon>
        <taxon>Pseudomonadati</taxon>
        <taxon>Pseudomonadota</taxon>
        <taxon>Gammaproteobacteria</taxon>
        <taxon>Chromatiales</taxon>
        <taxon>Chromatiaceae</taxon>
        <taxon>Marichromatium</taxon>
    </lineage>
</organism>
<evidence type="ECO:0000256" key="4">
    <source>
        <dbReference type="ARBA" id="ARBA00022490"/>
    </source>
</evidence>
<evidence type="ECO:0000256" key="3">
    <source>
        <dbReference type="ARBA" id="ARBA00019418"/>
    </source>
</evidence>
<keyword evidence="4" id="KW-0963">Cytoplasm</keyword>
<keyword evidence="7" id="KW-1185">Reference proteome</keyword>
<dbReference type="Pfam" id="PF03937">
    <property type="entry name" value="Sdh5"/>
    <property type="match status" value="1"/>
</dbReference>
<proteinExistence type="inferred from homology"/>
<dbReference type="SUPFAM" id="SSF109910">
    <property type="entry name" value="YgfY-like"/>
    <property type="match status" value="1"/>
</dbReference>
<keyword evidence="5" id="KW-0143">Chaperone</keyword>
<evidence type="ECO:0000256" key="1">
    <source>
        <dbReference type="ARBA" id="ARBA00004496"/>
    </source>
</evidence>
<dbReference type="InterPro" id="IPR005631">
    <property type="entry name" value="SDH"/>
</dbReference>
<gene>
    <name evidence="6" type="ORF">HF203_10800</name>
</gene>
<evidence type="ECO:0000256" key="5">
    <source>
        <dbReference type="ARBA" id="ARBA00023186"/>
    </source>
</evidence>
<dbReference type="RefSeq" id="WP_168669532.1">
    <property type="nucleotide sequence ID" value="NZ_JAAXKX010000014.1"/>
</dbReference>
<evidence type="ECO:0000313" key="7">
    <source>
        <dbReference type="Proteomes" id="UP000740754"/>
    </source>
</evidence>
<evidence type="ECO:0000313" key="6">
    <source>
        <dbReference type="EMBL" id="NKN33712.1"/>
    </source>
</evidence>
<sequence length="93" mass="10489">MTDSTPTLERQRLAWQCRRGLLELDDLFARFLELGYDELDAAGRAAFQRLLGAQDQVLNDWFMMGVEAPDPEIAALVHRIRAVVSAYRGADHG</sequence>
<evidence type="ECO:0000256" key="2">
    <source>
        <dbReference type="ARBA" id="ARBA00008571"/>
    </source>
</evidence>
<comment type="caution">
    <text evidence="6">The sequence shown here is derived from an EMBL/GenBank/DDBJ whole genome shotgun (WGS) entry which is preliminary data.</text>
</comment>
<comment type="similarity">
    <text evidence="2">Belongs to the SdhE FAD assembly factor family.</text>
</comment>
<accession>A0ABX1I818</accession>
<reference evidence="6 7" key="1">
    <citation type="submission" date="2020-04" db="EMBL/GenBank/DDBJ databases">
        <title>Draft Whole-Genome sequence of Marichromatium bheemlicum DSM 18632, type strain.</title>
        <authorList>
            <person name="Kyndt J.A."/>
            <person name="Meyer T.E."/>
        </authorList>
    </citation>
    <scope>NUCLEOTIDE SEQUENCE [LARGE SCALE GENOMIC DNA]</scope>
    <source>
        <strain evidence="6 7">DSM 18632</strain>
    </source>
</reference>